<dbReference type="GO" id="GO:0016758">
    <property type="term" value="F:hexosyltransferase activity"/>
    <property type="evidence" value="ECO:0007669"/>
    <property type="project" value="InterPro"/>
</dbReference>
<dbReference type="Pfam" id="PF00534">
    <property type="entry name" value="Glycos_transf_1"/>
    <property type="match status" value="1"/>
</dbReference>
<evidence type="ECO:0000313" key="7">
    <source>
        <dbReference type="Proteomes" id="UP000694308"/>
    </source>
</evidence>
<keyword evidence="7" id="KW-1185">Reference proteome</keyword>
<dbReference type="PANTHER" id="PTHR43025:SF3">
    <property type="entry name" value="MONOGALACTOSYLDIACYLGLYCEROL SYNTHASE 1, CHLOROPLASTIC"/>
    <property type="match status" value="1"/>
</dbReference>
<dbReference type="AlphaFoldDB" id="A0A949TLU1"/>
<dbReference type="Pfam" id="PF06925">
    <property type="entry name" value="MGDG_synth"/>
    <property type="match status" value="1"/>
</dbReference>
<reference evidence="6" key="1">
    <citation type="submission" date="2020-12" db="EMBL/GenBank/DDBJ databases">
        <title>Clostridium thailandense sp. nov., a novel acetogenic bacterium isolated from peat land soil in Thailand.</title>
        <authorList>
            <person name="Chaikitkaew S."/>
            <person name="Birkeland N.K."/>
        </authorList>
    </citation>
    <scope>NUCLEOTIDE SEQUENCE</scope>
    <source>
        <strain evidence="6">PL3</strain>
    </source>
</reference>
<dbReference type="PANTHER" id="PTHR43025">
    <property type="entry name" value="MONOGALACTOSYLDIACYLGLYCEROL SYNTHASE"/>
    <property type="match status" value="1"/>
</dbReference>
<dbReference type="GO" id="GO:0009247">
    <property type="term" value="P:glycolipid biosynthetic process"/>
    <property type="evidence" value="ECO:0007669"/>
    <property type="project" value="InterPro"/>
</dbReference>
<evidence type="ECO:0000256" key="3">
    <source>
        <dbReference type="ARBA" id="ARBA00022679"/>
    </source>
</evidence>
<comment type="caution">
    <text evidence="6">The sequence shown here is derived from an EMBL/GenBank/DDBJ whole genome shotgun (WGS) entry which is preliminary data.</text>
</comment>
<dbReference type="RefSeq" id="WP_218318695.1">
    <property type="nucleotide sequence ID" value="NZ_JAEEGC010000007.1"/>
</dbReference>
<proteinExistence type="inferred from homology"/>
<evidence type="ECO:0000256" key="2">
    <source>
        <dbReference type="ARBA" id="ARBA00022676"/>
    </source>
</evidence>
<protein>
    <submittedName>
        <fullName evidence="6">Glycosyltransferase</fullName>
    </submittedName>
</protein>
<dbReference type="InterPro" id="IPR050519">
    <property type="entry name" value="Glycosyltransf_28_UgtP"/>
</dbReference>
<accession>A0A949TLU1</accession>
<comment type="similarity">
    <text evidence="1">Belongs to the glycosyltransferase 28 family.</text>
</comment>
<dbReference type="Proteomes" id="UP000694308">
    <property type="component" value="Unassembled WGS sequence"/>
</dbReference>
<feature type="domain" description="Diacylglycerol glucosyltransferase N-terminal" evidence="5">
    <location>
        <begin position="17"/>
        <end position="179"/>
    </location>
</feature>
<gene>
    <name evidence="6" type="ORF">I6U48_01880</name>
</gene>
<feature type="domain" description="Glycosyl transferase family 1" evidence="4">
    <location>
        <begin position="217"/>
        <end position="351"/>
    </location>
</feature>
<sequence>MIKNILIISAEFTGHGHKSITDSLYEKFQGYDGVKIHVIDGFSLGEKVLETIGKSYGPITRNAEELWRIVWNLSCANPSLVNKLVELKIEYNFIQALRNINPDLILSVHPNFNGSIINILEKHKIEIPVITLIADLVSICPLWADPRAYYIISPTQEAKEKCVEFGVSKEKVQVLGFPVRSKFNNHIVKTLEENYYDADKPLNCLIMSGGEGSGNMKKIAENLLDNFNCNVKIIAGRNIKLRKKLEEALMDKYGNRIEIYGFIENIQDLMLNSDIAFTRGSPNVMLEAVACNVPLVIIDALPGQEEGNPRFAEKHNIGVVCEDIKNIKITISDLLENSAEKLNRIKEAQRNYNNPYVAENIVNFIMNIEHQNRKPIGSDDKLNLDKDGNENIFHKYLEKLKNVNDVKNEIKKQTWNQDSRCGNH</sequence>
<name>A0A949TLU1_9CLOT</name>
<organism evidence="6 7">
    <name type="scientific">Clostridium thailandense</name>
    <dbReference type="NCBI Taxonomy" id="2794346"/>
    <lineage>
        <taxon>Bacteria</taxon>
        <taxon>Bacillati</taxon>
        <taxon>Bacillota</taxon>
        <taxon>Clostridia</taxon>
        <taxon>Eubacteriales</taxon>
        <taxon>Clostridiaceae</taxon>
        <taxon>Clostridium</taxon>
    </lineage>
</organism>
<dbReference type="GO" id="GO:0016020">
    <property type="term" value="C:membrane"/>
    <property type="evidence" value="ECO:0007669"/>
    <property type="project" value="GOC"/>
</dbReference>
<dbReference type="InterPro" id="IPR001296">
    <property type="entry name" value="Glyco_trans_1"/>
</dbReference>
<dbReference type="EMBL" id="JAEEGC010000007">
    <property type="protein sequence ID" value="MBV7271662.1"/>
    <property type="molecule type" value="Genomic_DNA"/>
</dbReference>
<evidence type="ECO:0000313" key="6">
    <source>
        <dbReference type="EMBL" id="MBV7271662.1"/>
    </source>
</evidence>
<keyword evidence="3" id="KW-0808">Transferase</keyword>
<keyword evidence="2" id="KW-0328">Glycosyltransferase</keyword>
<evidence type="ECO:0000259" key="5">
    <source>
        <dbReference type="Pfam" id="PF06925"/>
    </source>
</evidence>
<dbReference type="InterPro" id="IPR009695">
    <property type="entry name" value="Diacylglyc_glucosyltr_N"/>
</dbReference>
<evidence type="ECO:0000259" key="4">
    <source>
        <dbReference type="Pfam" id="PF00534"/>
    </source>
</evidence>
<evidence type="ECO:0000256" key="1">
    <source>
        <dbReference type="ARBA" id="ARBA00006962"/>
    </source>
</evidence>